<dbReference type="PANTHER" id="PTHR13822:SF10">
    <property type="entry name" value="ATP SYNTHASE EPSILON CHAIN, CHLOROPLASTIC"/>
    <property type="match status" value="1"/>
</dbReference>
<evidence type="ECO:0000313" key="11">
    <source>
        <dbReference type="EMBL" id="AMS04390.1"/>
    </source>
</evidence>
<evidence type="ECO:0000256" key="9">
    <source>
        <dbReference type="RuleBase" id="RU003656"/>
    </source>
</evidence>
<dbReference type="HAMAP" id="MF_00530">
    <property type="entry name" value="ATP_synth_epsil_bac"/>
    <property type="match status" value="1"/>
</dbReference>
<feature type="domain" description="ATP synthase F1 complex delta/epsilon subunit N-terminal" evidence="10">
    <location>
        <begin position="6"/>
        <end position="85"/>
    </location>
</feature>
<keyword evidence="14" id="KW-1185">Reference proteome</keyword>
<evidence type="ECO:0000256" key="2">
    <source>
        <dbReference type="ARBA" id="ARBA00005712"/>
    </source>
</evidence>
<dbReference type="KEGG" id="aaci:ASQ49_12225"/>
<evidence type="ECO:0000256" key="8">
    <source>
        <dbReference type="HAMAP-Rule" id="MF_00530"/>
    </source>
</evidence>
<dbReference type="NCBIfam" id="TIGR01216">
    <property type="entry name" value="ATP_synt_epsi"/>
    <property type="match status" value="1"/>
</dbReference>
<evidence type="ECO:0000256" key="5">
    <source>
        <dbReference type="ARBA" id="ARBA00023136"/>
    </source>
</evidence>
<evidence type="ECO:0000259" key="10">
    <source>
        <dbReference type="Pfam" id="PF02823"/>
    </source>
</evidence>
<dbReference type="Proteomes" id="UP000075221">
    <property type="component" value="Chromosome"/>
</dbReference>
<evidence type="ECO:0000313" key="12">
    <source>
        <dbReference type="EMBL" id="AOZ45884.1"/>
    </source>
</evidence>
<dbReference type="InterPro" id="IPR020546">
    <property type="entry name" value="ATP_synth_F1_dsu/esu_N"/>
</dbReference>
<evidence type="ECO:0000256" key="1">
    <source>
        <dbReference type="ARBA" id="ARBA00004202"/>
    </source>
</evidence>
<dbReference type="Proteomes" id="UP000178666">
    <property type="component" value="Chromosome"/>
</dbReference>
<dbReference type="GO" id="GO:0005524">
    <property type="term" value="F:ATP binding"/>
    <property type="evidence" value="ECO:0007669"/>
    <property type="project" value="UniProtKB-UniRule"/>
</dbReference>
<keyword evidence="4 8" id="KW-0406">Ion transport</keyword>
<dbReference type="GO" id="GO:0045259">
    <property type="term" value="C:proton-transporting ATP synthase complex"/>
    <property type="evidence" value="ECO:0007669"/>
    <property type="project" value="UniProtKB-KW"/>
</dbReference>
<proteinExistence type="inferred from homology"/>
<name>A0A142KE52_9ACTN</name>
<keyword evidence="6 8" id="KW-0139">CF(1)</keyword>
<sequence>MDRDPLHVDVVAADRQVWEGDAVNIIIRTTEGDIGILPGHEAIFASLVPCAASIITVDGRQEVIAVDGGFVSVDNSGRVSILAQYATQAEEISRDDAQHVIDVVSRKMDRNEYSEDDVHRLHLAQAQLMAARRLEQKA</sequence>
<dbReference type="GO" id="GO:0046933">
    <property type="term" value="F:proton-transporting ATP synthase activity, rotational mechanism"/>
    <property type="evidence" value="ECO:0007669"/>
    <property type="project" value="UniProtKB-UniRule"/>
</dbReference>
<keyword evidence="8" id="KW-1003">Cell membrane</keyword>
<gene>
    <name evidence="8" type="primary">atpC</name>
    <name evidence="12" type="ORF">A8L58_03225</name>
    <name evidence="11" type="ORF">AXH35_01760</name>
</gene>
<keyword evidence="8" id="KW-0375">Hydrogen ion transport</keyword>
<reference evidence="11 13" key="2">
    <citation type="submission" date="2016-02" db="EMBL/GenBank/DDBJ databases">
        <title>Complete Genome Sequence of Propionibacterium acidipropionici ATCC 55737.</title>
        <authorList>
            <person name="Luna Flores C.H."/>
            <person name="Nielsen L.K."/>
            <person name="Marcellin E."/>
        </authorList>
    </citation>
    <scope>NUCLEOTIDE SEQUENCE [LARGE SCALE GENOMIC DNA]</scope>
    <source>
        <strain evidence="11 13">ATCC 55737</strain>
    </source>
</reference>
<comment type="subunit">
    <text evidence="8 9">F-type ATPases have 2 components, CF(1) - the catalytic core - and CF(0) - the membrane proton channel. CF(1) has five subunits: alpha(3), beta(3), gamma(1), delta(1), epsilon(1). CF(0) has three main subunits: a, b and c.</text>
</comment>
<dbReference type="PANTHER" id="PTHR13822">
    <property type="entry name" value="ATP SYNTHASE DELTA/EPSILON CHAIN"/>
    <property type="match status" value="1"/>
</dbReference>
<dbReference type="GeneID" id="88085772"/>
<evidence type="ECO:0000256" key="3">
    <source>
        <dbReference type="ARBA" id="ARBA00022448"/>
    </source>
</evidence>
<dbReference type="SUPFAM" id="SSF51344">
    <property type="entry name" value="Epsilon subunit of F1F0-ATP synthase N-terminal domain"/>
    <property type="match status" value="1"/>
</dbReference>
<reference evidence="12 14" key="1">
    <citation type="journal article" date="2016" name="Plant Dis.">
        <title>Improved production of propionic acid using genome shuffling.</title>
        <authorList>
            <person name="Luna-Flores C.H."/>
            <person name="Palfreyman R.W."/>
            <person name="Kromer J.O."/>
            <person name="Nielsen L.K."/>
            <person name="Marcellin E."/>
        </authorList>
    </citation>
    <scope>NUCLEOTIDE SEQUENCE [LARGE SCALE GENOMIC DNA]</scope>
    <source>
        <strain evidence="12 14">F3E8</strain>
    </source>
</reference>
<dbReference type="CDD" id="cd12152">
    <property type="entry name" value="F1-ATPase_delta"/>
    <property type="match status" value="1"/>
</dbReference>
<dbReference type="OMA" id="MTVHCDI"/>
<evidence type="ECO:0000313" key="13">
    <source>
        <dbReference type="Proteomes" id="UP000075221"/>
    </source>
</evidence>
<organism evidence="11 13">
    <name type="scientific">Acidipropionibacterium acidipropionici</name>
    <dbReference type="NCBI Taxonomy" id="1748"/>
    <lineage>
        <taxon>Bacteria</taxon>
        <taxon>Bacillati</taxon>
        <taxon>Actinomycetota</taxon>
        <taxon>Actinomycetes</taxon>
        <taxon>Propionibacteriales</taxon>
        <taxon>Propionibacteriaceae</taxon>
        <taxon>Acidipropionibacterium</taxon>
    </lineage>
</organism>
<dbReference type="InterPro" id="IPR001469">
    <property type="entry name" value="ATP_synth_F1_dsu/esu"/>
</dbReference>
<dbReference type="RefSeq" id="WP_015070634.1">
    <property type="nucleotide sequence ID" value="NZ_CP013126.1"/>
</dbReference>
<comment type="subcellular location">
    <subcellularLocation>
        <location evidence="1 8">Cell membrane</location>
        <topology evidence="1 8">Peripheral membrane protein</topology>
    </subcellularLocation>
</comment>
<comment type="function">
    <text evidence="8">Produces ATP from ADP in the presence of a proton gradient across the membrane.</text>
</comment>
<dbReference type="GO" id="GO:0005886">
    <property type="term" value="C:plasma membrane"/>
    <property type="evidence" value="ECO:0007669"/>
    <property type="project" value="UniProtKB-SubCell"/>
</dbReference>
<comment type="similarity">
    <text evidence="2 8 9">Belongs to the ATPase epsilon chain family.</text>
</comment>
<keyword evidence="3 8" id="KW-0813">Transport</keyword>
<protein>
    <recommendedName>
        <fullName evidence="8">ATP synthase epsilon chain</fullName>
    </recommendedName>
    <alternativeName>
        <fullName evidence="8">ATP synthase F1 sector epsilon subunit</fullName>
    </alternativeName>
    <alternativeName>
        <fullName evidence="8">F-ATPase epsilon subunit</fullName>
    </alternativeName>
</protein>
<accession>A0A142KE52</accession>
<keyword evidence="5 8" id="KW-0472">Membrane</keyword>
<evidence type="ECO:0000256" key="7">
    <source>
        <dbReference type="ARBA" id="ARBA00023310"/>
    </source>
</evidence>
<dbReference type="Gene3D" id="2.60.15.10">
    <property type="entry name" value="F0F1 ATP synthase delta/epsilon subunit, N-terminal"/>
    <property type="match status" value="1"/>
</dbReference>
<evidence type="ECO:0000256" key="6">
    <source>
        <dbReference type="ARBA" id="ARBA00023196"/>
    </source>
</evidence>
<dbReference type="OrthoDB" id="9791445at2"/>
<dbReference type="EMBL" id="CP014352">
    <property type="protein sequence ID" value="AMS04390.1"/>
    <property type="molecule type" value="Genomic_DNA"/>
</dbReference>
<keyword evidence="7 8" id="KW-0066">ATP synthesis</keyword>
<dbReference type="InterPro" id="IPR036771">
    <property type="entry name" value="ATPsynth_dsu/esu_N"/>
</dbReference>
<dbReference type="Pfam" id="PF02823">
    <property type="entry name" value="ATP-synt_DE_N"/>
    <property type="match status" value="1"/>
</dbReference>
<evidence type="ECO:0000256" key="4">
    <source>
        <dbReference type="ARBA" id="ARBA00023065"/>
    </source>
</evidence>
<evidence type="ECO:0000313" key="14">
    <source>
        <dbReference type="Proteomes" id="UP000178666"/>
    </source>
</evidence>
<dbReference type="NCBIfam" id="NF009977">
    <property type="entry name" value="PRK13442.1"/>
    <property type="match status" value="1"/>
</dbReference>
<dbReference type="AlphaFoldDB" id="A0A142KE52"/>
<dbReference type="EMBL" id="CP015970">
    <property type="protein sequence ID" value="AOZ45884.1"/>
    <property type="molecule type" value="Genomic_DNA"/>
</dbReference>